<evidence type="ECO:0000256" key="2">
    <source>
        <dbReference type="ARBA" id="ARBA00022448"/>
    </source>
</evidence>
<dbReference type="GO" id="GO:0043328">
    <property type="term" value="P:protein transport to vacuole involved in ubiquitin-dependent protein catabolic process via the multivesicular body sorting pathway"/>
    <property type="evidence" value="ECO:0007669"/>
    <property type="project" value="TreeGrafter"/>
</dbReference>
<dbReference type="Pfam" id="PF05871">
    <property type="entry name" value="ESCRT-II"/>
    <property type="match status" value="1"/>
</dbReference>
<dbReference type="SUPFAM" id="SSF46785">
    <property type="entry name" value="Winged helix' DNA-binding domain"/>
    <property type="match status" value="2"/>
</dbReference>
<proteinExistence type="inferred from homology"/>
<comment type="caution">
    <text evidence="4">The sequence shown here is derived from an EMBL/GenBank/DDBJ whole genome shotgun (WGS) entry which is preliminary data.</text>
</comment>
<evidence type="ECO:0000313" key="5">
    <source>
        <dbReference type="Proteomes" id="UP000054937"/>
    </source>
</evidence>
<dbReference type="GO" id="GO:0042803">
    <property type="term" value="F:protein homodimerization activity"/>
    <property type="evidence" value="ECO:0007669"/>
    <property type="project" value="TreeGrafter"/>
</dbReference>
<protein>
    <recommendedName>
        <fullName evidence="6">ESCRT-II complex, vps25 subunit</fullName>
    </recommendedName>
</protein>
<dbReference type="GO" id="GO:0000814">
    <property type="term" value="C:ESCRT II complex"/>
    <property type="evidence" value="ECO:0007669"/>
    <property type="project" value="InterPro"/>
</dbReference>
<dbReference type="Proteomes" id="UP000054937">
    <property type="component" value="Unassembled WGS sequence"/>
</dbReference>
<dbReference type="OMA" id="NVKLQXV"/>
<evidence type="ECO:0000256" key="1">
    <source>
        <dbReference type="ARBA" id="ARBA00009674"/>
    </source>
</evidence>
<dbReference type="InterPro" id="IPR036388">
    <property type="entry name" value="WH-like_DNA-bd_sf"/>
</dbReference>
<dbReference type="InParanoid" id="A0A0V0R4Z5"/>
<evidence type="ECO:0000313" key="4">
    <source>
        <dbReference type="EMBL" id="KRX09288.1"/>
    </source>
</evidence>
<organism evidence="4 5">
    <name type="scientific">Pseudocohnilembus persalinus</name>
    <name type="common">Ciliate</name>
    <dbReference type="NCBI Taxonomy" id="266149"/>
    <lineage>
        <taxon>Eukaryota</taxon>
        <taxon>Sar</taxon>
        <taxon>Alveolata</taxon>
        <taxon>Ciliophora</taxon>
        <taxon>Intramacronucleata</taxon>
        <taxon>Oligohymenophorea</taxon>
        <taxon>Scuticociliatia</taxon>
        <taxon>Philasterida</taxon>
        <taxon>Pseudocohnilembidae</taxon>
        <taxon>Pseudocohnilembus</taxon>
    </lineage>
</organism>
<accession>A0A0V0R4Z5</accession>
<comment type="similarity">
    <text evidence="1">Belongs to the VPS25 family.</text>
</comment>
<dbReference type="GO" id="GO:0005198">
    <property type="term" value="F:structural molecule activity"/>
    <property type="evidence" value="ECO:0007669"/>
    <property type="project" value="TreeGrafter"/>
</dbReference>
<dbReference type="PANTHER" id="PTHR13149:SF0">
    <property type="entry name" value="VACUOLAR PROTEIN-SORTING-ASSOCIATED PROTEIN 25"/>
    <property type="match status" value="1"/>
</dbReference>
<dbReference type="EMBL" id="LDAU01000053">
    <property type="protein sequence ID" value="KRX09288.1"/>
    <property type="molecule type" value="Genomic_DNA"/>
</dbReference>
<dbReference type="Gene3D" id="1.10.10.10">
    <property type="entry name" value="Winged helix-like DNA-binding domain superfamily/Winged helix DNA-binding domain"/>
    <property type="match status" value="1"/>
</dbReference>
<dbReference type="OrthoDB" id="283612at2759"/>
<name>A0A0V0R4Z5_PSEPJ</name>
<dbReference type="InterPro" id="IPR008570">
    <property type="entry name" value="ESCRT-II_cplx_Vps25-sub"/>
</dbReference>
<dbReference type="AlphaFoldDB" id="A0A0V0R4Z5"/>
<dbReference type="PANTHER" id="PTHR13149">
    <property type="entry name" value="VACUOLAR PROTEIN SORTING-ASSOCIATED PROTEIN VPS25"/>
    <property type="match status" value="1"/>
</dbReference>
<dbReference type="Gene3D" id="1.10.10.570">
    <property type="entry name" value="Winged helix' DNA-binding domain. Chain C. Domain 1"/>
    <property type="match status" value="1"/>
</dbReference>
<keyword evidence="3" id="KW-0653">Protein transport</keyword>
<dbReference type="InterPro" id="IPR036390">
    <property type="entry name" value="WH_DNA-bd_sf"/>
</dbReference>
<evidence type="ECO:0000256" key="3">
    <source>
        <dbReference type="ARBA" id="ARBA00022927"/>
    </source>
</evidence>
<dbReference type="InterPro" id="IPR014041">
    <property type="entry name" value="ESCRT-II_cplx_Vps25-sub_N"/>
</dbReference>
<gene>
    <name evidence="4" type="ORF">PPERSA_05957</name>
</gene>
<reference evidence="4 5" key="1">
    <citation type="journal article" date="2015" name="Sci. Rep.">
        <title>Genome of the facultative scuticociliatosis pathogen Pseudocohnilembus persalinus provides insight into its virulence through horizontal gene transfer.</title>
        <authorList>
            <person name="Xiong J."/>
            <person name="Wang G."/>
            <person name="Cheng J."/>
            <person name="Tian M."/>
            <person name="Pan X."/>
            <person name="Warren A."/>
            <person name="Jiang C."/>
            <person name="Yuan D."/>
            <person name="Miao W."/>
        </authorList>
    </citation>
    <scope>NUCLEOTIDE SEQUENCE [LARGE SCALE GENOMIC DNA]</scope>
    <source>
        <strain evidence="4">36N120E</strain>
    </source>
</reference>
<sequence length="195" mass="22853">MANEVTQSVMESKIQKTQLHNNLLKFPPFYTIQEHKETRKRQLLYWSEITHKYFKDHNILHSSVSELNSEQFTLFSDNSTGILKRLSKQEILMIIEELVAKGSIQWKNLDNKENFTVNFFSSFELADCIFEWGKKNHLKGDIETVNFISNGEQTGKDEKFYNLPQEQIIQALYVLEENGKGEVLEYNGETNFKFG</sequence>
<keyword evidence="5" id="KW-1185">Reference proteome</keyword>
<keyword evidence="2" id="KW-0813">Transport</keyword>
<evidence type="ECO:0008006" key="6">
    <source>
        <dbReference type="Google" id="ProtNLM"/>
    </source>
</evidence>